<organism evidence="3 4">
    <name type="scientific">Bombiscardovia apis</name>
    <dbReference type="NCBI Taxonomy" id="2932182"/>
    <lineage>
        <taxon>Bacteria</taxon>
        <taxon>Bacillati</taxon>
        <taxon>Actinomycetota</taxon>
        <taxon>Actinomycetes</taxon>
        <taxon>Bifidobacteriales</taxon>
        <taxon>Bifidobacteriaceae</taxon>
        <taxon>Bombiscardovia</taxon>
    </lineage>
</organism>
<evidence type="ECO:0000313" key="4">
    <source>
        <dbReference type="Proteomes" id="UP001321748"/>
    </source>
</evidence>
<dbReference type="Proteomes" id="UP001321748">
    <property type="component" value="Chromosome"/>
</dbReference>
<gene>
    <name evidence="3" type="ORF">KIMH_10640</name>
</gene>
<protein>
    <submittedName>
        <fullName evidence="3">Uncharacterized protein</fullName>
    </submittedName>
</protein>
<feature type="region of interest" description="Disordered" evidence="1">
    <location>
        <begin position="1"/>
        <end position="27"/>
    </location>
</feature>
<evidence type="ECO:0000256" key="1">
    <source>
        <dbReference type="SAM" id="MobiDB-lite"/>
    </source>
</evidence>
<accession>A0ABN6SH22</accession>
<evidence type="ECO:0000256" key="2">
    <source>
        <dbReference type="SAM" id="Phobius"/>
    </source>
</evidence>
<keyword evidence="4" id="KW-1185">Reference proteome</keyword>
<reference evidence="3 4" key="1">
    <citation type="journal article" date="2023" name="Microbiol. Spectr.">
        <title>Symbiosis of Carpenter Bees with Uncharacterized Lactic Acid Bacteria Showing NAD Auxotrophy.</title>
        <authorList>
            <person name="Kawasaki S."/>
            <person name="Ozawa K."/>
            <person name="Mori T."/>
            <person name="Yamamoto A."/>
            <person name="Ito M."/>
            <person name="Ohkuma M."/>
            <person name="Sakamoto M."/>
            <person name="Matsutani M."/>
        </authorList>
    </citation>
    <scope>NUCLEOTIDE SEQUENCE [LARGE SCALE GENOMIC DNA]</scope>
    <source>
        <strain evidence="3 4">KimH</strain>
    </source>
</reference>
<keyword evidence="2" id="KW-0812">Transmembrane</keyword>
<feature type="compositionally biased region" description="Basic and acidic residues" evidence="1">
    <location>
        <begin position="96"/>
        <end position="169"/>
    </location>
</feature>
<feature type="region of interest" description="Disordered" evidence="1">
    <location>
        <begin position="96"/>
        <end position="180"/>
    </location>
</feature>
<keyword evidence="2" id="KW-1133">Transmembrane helix</keyword>
<dbReference type="EMBL" id="AP026800">
    <property type="protein sequence ID" value="BDR54953.1"/>
    <property type="molecule type" value="Genomic_DNA"/>
</dbReference>
<feature type="transmembrane region" description="Helical" evidence="2">
    <location>
        <begin position="32"/>
        <end position="49"/>
    </location>
</feature>
<evidence type="ECO:0000313" key="3">
    <source>
        <dbReference type="EMBL" id="BDR54953.1"/>
    </source>
</evidence>
<sequence length="221" mass="24590">MGELFTMSQSEKQSEATEEANSTSKGPNWKPILAALLILIIGFAAGFTISSSQQVRAKDTHEYRQLERQYNQVKSDLHASQEELDSTKDRLKDAQDDLKDERKDNAKATKEQTEAEQDAARDAAKQAEKTAKEERKAAEKAAKEKQKAAEKAAKEERKAAERAERENRRAQAPSDAQLNELDVVSGGTFCTNEGAQGVSDRSSRRILTCKMASDGNLRWKD</sequence>
<proteinExistence type="predicted"/>
<keyword evidence="2" id="KW-0472">Membrane</keyword>
<feature type="compositionally biased region" description="Polar residues" evidence="1">
    <location>
        <begin position="1"/>
        <end position="11"/>
    </location>
</feature>
<name>A0ABN6SH22_9BIFI</name>